<evidence type="ECO:0000256" key="1">
    <source>
        <dbReference type="SAM" id="MobiDB-lite"/>
    </source>
</evidence>
<evidence type="ECO:0000313" key="2">
    <source>
        <dbReference type="EMBL" id="EGS18765.1"/>
    </source>
</evidence>
<dbReference type="HOGENOM" id="CLU_075862_1_0_1"/>
<name>G0SBI9_CHATD</name>
<accession>G0SBI9</accession>
<dbReference type="GeneID" id="18259412"/>
<dbReference type="AlphaFoldDB" id="G0SBI9"/>
<reference evidence="2 3" key="1">
    <citation type="journal article" date="2011" name="Cell">
        <title>Insight into structure and assembly of the nuclear pore complex by utilizing the genome of a eukaryotic thermophile.</title>
        <authorList>
            <person name="Amlacher S."/>
            <person name="Sarges P."/>
            <person name="Flemming D."/>
            <person name="van Noort V."/>
            <person name="Kunze R."/>
            <person name="Devos D.P."/>
            <person name="Arumugam M."/>
            <person name="Bork P."/>
            <person name="Hurt E."/>
        </authorList>
    </citation>
    <scope>NUCLEOTIDE SEQUENCE [LARGE SCALE GENOMIC DNA]</scope>
    <source>
        <strain evidence="3">DSM 1495 / CBS 144.50 / IMI 039719</strain>
    </source>
</reference>
<feature type="compositionally biased region" description="Polar residues" evidence="1">
    <location>
        <begin position="1"/>
        <end position="16"/>
    </location>
</feature>
<dbReference type="KEGG" id="cthr:CTHT_0053740"/>
<dbReference type="OMA" id="KNWAALK"/>
<feature type="region of interest" description="Disordered" evidence="1">
    <location>
        <begin position="1"/>
        <end position="31"/>
    </location>
</feature>
<keyword evidence="3" id="KW-1185">Reference proteome</keyword>
<organism evidence="3">
    <name type="scientific">Chaetomium thermophilum (strain DSM 1495 / CBS 144.50 / IMI 039719)</name>
    <name type="common">Thermochaetoides thermophila</name>
    <dbReference type="NCBI Taxonomy" id="759272"/>
    <lineage>
        <taxon>Eukaryota</taxon>
        <taxon>Fungi</taxon>
        <taxon>Dikarya</taxon>
        <taxon>Ascomycota</taxon>
        <taxon>Pezizomycotina</taxon>
        <taxon>Sordariomycetes</taxon>
        <taxon>Sordariomycetidae</taxon>
        <taxon>Sordariales</taxon>
        <taxon>Chaetomiaceae</taxon>
        <taxon>Thermochaetoides</taxon>
    </lineage>
</organism>
<dbReference type="PANTHER" id="PTHR35020:SF4">
    <property type="entry name" value="N-ACETYLGLUCOSAMINE-INDUCED PROTEIN 1"/>
    <property type="match status" value="1"/>
</dbReference>
<dbReference type="OrthoDB" id="10053431at2759"/>
<dbReference type="Pfam" id="PF12239">
    <property type="entry name" value="DUF3605"/>
    <property type="match status" value="1"/>
</dbReference>
<sequence length="247" mass="29499">MTATTNSPEQKPQNHQTSTPPPSSEKEEKLPYWQVNVPPHLRTETCPDFLRDVSPKDRGILSTPDSSYRLDTWEDVRERVRRNQLDRFQRVPSELRRYLAFTWRLRKEYGSVMRYVLEKRLGWREPVVARGKGPFEDESDFKVLRNDWPYGVDPKIVHLVVWTKFPLEEDPKTEDLTDQARAQVDAWVNKVFVERVGKDRVVWFKNWMWLKSVKTVEHFHVMLYDPDPEFVRDVTNGDVPLCEREEW</sequence>
<proteinExistence type="predicted"/>
<evidence type="ECO:0008006" key="4">
    <source>
        <dbReference type="Google" id="ProtNLM"/>
    </source>
</evidence>
<evidence type="ECO:0000313" key="3">
    <source>
        <dbReference type="Proteomes" id="UP000008066"/>
    </source>
</evidence>
<dbReference type="eggNOG" id="ENOG502S263">
    <property type="taxonomic scope" value="Eukaryota"/>
</dbReference>
<dbReference type="EMBL" id="GL988045">
    <property type="protein sequence ID" value="EGS18765.1"/>
    <property type="molecule type" value="Genomic_DNA"/>
</dbReference>
<gene>
    <name evidence="2" type="ORF">CTHT_0053740</name>
</gene>
<dbReference type="Proteomes" id="UP000008066">
    <property type="component" value="Unassembled WGS sequence"/>
</dbReference>
<dbReference type="GO" id="GO:0006044">
    <property type="term" value="P:N-acetylglucosamine metabolic process"/>
    <property type="evidence" value="ECO:0007669"/>
    <property type="project" value="TreeGrafter"/>
</dbReference>
<dbReference type="RefSeq" id="XP_006695710.1">
    <property type="nucleotide sequence ID" value="XM_006695647.1"/>
</dbReference>
<dbReference type="PANTHER" id="PTHR35020">
    <property type="entry name" value="N-ACETYLGLUCOSAMINE-INDUCED PROTEIN 1"/>
    <property type="match status" value="1"/>
</dbReference>
<dbReference type="GO" id="GO:0005737">
    <property type="term" value="C:cytoplasm"/>
    <property type="evidence" value="ECO:0007669"/>
    <property type="project" value="TreeGrafter"/>
</dbReference>
<protein>
    <recommendedName>
        <fullName evidence="4">N-acetylglucosamine-induced protein 1</fullName>
    </recommendedName>
</protein>
<dbReference type="InterPro" id="IPR022036">
    <property type="entry name" value="DUF3605"/>
</dbReference>